<dbReference type="OrthoDB" id="9805976at2"/>
<proteinExistence type="predicted"/>
<dbReference type="GO" id="GO:0016491">
    <property type="term" value="F:oxidoreductase activity"/>
    <property type="evidence" value="ECO:0007669"/>
    <property type="project" value="InterPro"/>
</dbReference>
<name>A0A4Q0VJA3_9LACO</name>
<evidence type="ECO:0000259" key="1">
    <source>
        <dbReference type="Pfam" id="PF03358"/>
    </source>
</evidence>
<dbReference type="InterPro" id="IPR005025">
    <property type="entry name" value="FMN_Rdtase-like_dom"/>
</dbReference>
<keyword evidence="3" id="KW-1185">Reference proteome</keyword>
<dbReference type="InterPro" id="IPR050104">
    <property type="entry name" value="FMN-dep_NADH:Q_OxRdtase_AzoR1"/>
</dbReference>
<sequence length="177" mass="19604">MKIVMLTGSPHNPGTSKQLADAFEAGAKEAGHSVYRYDAGLQGTDQPHFLQLEKASGMEVGIPDNDPVENDVLPHLLKADVVVLVSSLYYFGINAQLKAVIDRFCDYNHELKGKKSVVLVTGYGSQDDLGAIKLQLQKLQKYMRWPSLGDIYADDSWNQRKLAVYVQQAHDLGQSIK</sequence>
<dbReference type="InterPro" id="IPR029039">
    <property type="entry name" value="Flavoprotein-like_sf"/>
</dbReference>
<dbReference type="Pfam" id="PF03358">
    <property type="entry name" value="FMN_red"/>
    <property type="match status" value="1"/>
</dbReference>
<dbReference type="Proteomes" id="UP000290602">
    <property type="component" value="Unassembled WGS sequence"/>
</dbReference>
<accession>A0A4Q0VJA3</accession>
<evidence type="ECO:0000313" key="2">
    <source>
        <dbReference type="EMBL" id="RXI78761.1"/>
    </source>
</evidence>
<dbReference type="AlphaFoldDB" id="A0A4Q0VJA3"/>
<reference evidence="2 3" key="1">
    <citation type="submission" date="2018-08" db="EMBL/GenBank/DDBJ databases">
        <title>Lactobacillus suantsai sp. nov., isolated from traditional fermented suan-tsai in Taiwan.</title>
        <authorList>
            <person name="Huang C.-H."/>
        </authorList>
    </citation>
    <scope>NUCLEOTIDE SEQUENCE [LARGE SCALE GENOMIC DNA]</scope>
    <source>
        <strain evidence="2 3">BCRC 12945</strain>
    </source>
</reference>
<dbReference type="PANTHER" id="PTHR43741">
    <property type="entry name" value="FMN-DEPENDENT NADH-AZOREDUCTASE 1"/>
    <property type="match status" value="1"/>
</dbReference>
<dbReference type="EMBL" id="QXIL01000008">
    <property type="protein sequence ID" value="RXI78761.1"/>
    <property type="molecule type" value="Genomic_DNA"/>
</dbReference>
<gene>
    <name evidence="2" type="ORF">DXH47_05865</name>
</gene>
<protein>
    <submittedName>
        <fullName evidence="2">Flavodoxin family protein</fullName>
    </submittedName>
</protein>
<dbReference type="Gene3D" id="3.40.50.360">
    <property type="match status" value="1"/>
</dbReference>
<evidence type="ECO:0000313" key="3">
    <source>
        <dbReference type="Proteomes" id="UP000290602"/>
    </source>
</evidence>
<feature type="domain" description="NADPH-dependent FMN reductase-like" evidence="1">
    <location>
        <begin position="1"/>
        <end position="155"/>
    </location>
</feature>
<dbReference type="PANTHER" id="PTHR43741:SF4">
    <property type="entry name" value="FMN-DEPENDENT NADH:QUINONE OXIDOREDUCTASE"/>
    <property type="match status" value="1"/>
</dbReference>
<comment type="caution">
    <text evidence="2">The sequence shown here is derived from an EMBL/GenBank/DDBJ whole genome shotgun (WGS) entry which is preliminary data.</text>
</comment>
<dbReference type="SUPFAM" id="SSF52218">
    <property type="entry name" value="Flavoproteins"/>
    <property type="match status" value="1"/>
</dbReference>
<organism evidence="2 3">
    <name type="scientific">Levilactobacillus suantsaii</name>
    <dbReference type="NCBI Taxonomy" id="2292255"/>
    <lineage>
        <taxon>Bacteria</taxon>
        <taxon>Bacillati</taxon>
        <taxon>Bacillota</taxon>
        <taxon>Bacilli</taxon>
        <taxon>Lactobacillales</taxon>
        <taxon>Lactobacillaceae</taxon>
        <taxon>Levilactobacillus</taxon>
    </lineage>
</organism>
<dbReference type="RefSeq" id="WP_129032428.1">
    <property type="nucleotide sequence ID" value="NZ_CP059603.1"/>
</dbReference>